<sequence length="448" mass="49415">MTNSVEFFESWEHTLSSDFQRDGVAAESDFQWVTEANTITLDKGNSTLAVFNDDNTIAGVAVEHEIRLYDVHTSRLIQTLRGHAGTTVSSFAFQPGGRKLAVCFLRHDASSFWHLTALWDLDTRPPPSEHLSDAAEAAAAAAFAIVAQHWPEDHLQSAELKEKVLKLVSKTQEAINIRDGLLIRGSIPSRPFSRDGRSLLHLPGGNSVSVLGVDTFTERFQLSGHTDLVTWVETSPDDKLVATCSFDQTVRIWSMETGDTIRVLEGVTNQAWRGAFSPDGHLVAVAEGNRLVHIWCIDTGELIRTLGGFNGWVRTLAFSPDNRHLTAGAGGGTLRVFDVESGECEQHWQIDVKTKPSAEAFLEVHDVQYSARGDLFFTTTDGRLFGYRASENRKWVLVDPKYQGVIFPHAVLSADGSKLVAALGSSIHPSQQSITSQIEAEWAEEQLY</sequence>
<dbReference type="PROSITE" id="PS50294">
    <property type="entry name" value="WD_REPEATS_REGION"/>
    <property type="match status" value="1"/>
</dbReference>
<dbReference type="SUPFAM" id="SSF50998">
    <property type="entry name" value="Quinoprotein alcohol dehydrogenase-like"/>
    <property type="match status" value="1"/>
</dbReference>
<dbReference type="SMART" id="SM00320">
    <property type="entry name" value="WD40"/>
    <property type="match status" value="5"/>
</dbReference>
<dbReference type="InterPro" id="IPR011047">
    <property type="entry name" value="Quinoprotein_ADH-like_sf"/>
</dbReference>
<name>A0AAD7ISD7_9AGAR</name>
<feature type="repeat" description="WD" evidence="2">
    <location>
        <begin position="306"/>
        <end position="347"/>
    </location>
</feature>
<dbReference type="InterPro" id="IPR015943">
    <property type="entry name" value="WD40/YVTN_repeat-like_dom_sf"/>
</dbReference>
<evidence type="ECO:0000313" key="3">
    <source>
        <dbReference type="EMBL" id="KAJ7748632.1"/>
    </source>
</evidence>
<feature type="repeat" description="WD" evidence="2">
    <location>
        <begin position="222"/>
        <end position="263"/>
    </location>
</feature>
<dbReference type="Proteomes" id="UP001215598">
    <property type="component" value="Unassembled WGS sequence"/>
</dbReference>
<organism evidence="3 4">
    <name type="scientific">Mycena metata</name>
    <dbReference type="NCBI Taxonomy" id="1033252"/>
    <lineage>
        <taxon>Eukaryota</taxon>
        <taxon>Fungi</taxon>
        <taxon>Dikarya</taxon>
        <taxon>Basidiomycota</taxon>
        <taxon>Agaricomycotina</taxon>
        <taxon>Agaricomycetes</taxon>
        <taxon>Agaricomycetidae</taxon>
        <taxon>Agaricales</taxon>
        <taxon>Marasmiineae</taxon>
        <taxon>Mycenaceae</taxon>
        <taxon>Mycena</taxon>
    </lineage>
</organism>
<gene>
    <name evidence="3" type="ORF">B0H16DRAFT_1888382</name>
</gene>
<reference evidence="3" key="1">
    <citation type="submission" date="2023-03" db="EMBL/GenBank/DDBJ databases">
        <title>Massive genome expansion in bonnet fungi (Mycena s.s.) driven by repeated elements and novel gene families across ecological guilds.</title>
        <authorList>
            <consortium name="Lawrence Berkeley National Laboratory"/>
            <person name="Harder C.B."/>
            <person name="Miyauchi S."/>
            <person name="Viragh M."/>
            <person name="Kuo A."/>
            <person name="Thoen E."/>
            <person name="Andreopoulos B."/>
            <person name="Lu D."/>
            <person name="Skrede I."/>
            <person name="Drula E."/>
            <person name="Henrissat B."/>
            <person name="Morin E."/>
            <person name="Kohler A."/>
            <person name="Barry K."/>
            <person name="LaButti K."/>
            <person name="Morin E."/>
            <person name="Salamov A."/>
            <person name="Lipzen A."/>
            <person name="Mereny Z."/>
            <person name="Hegedus B."/>
            <person name="Baldrian P."/>
            <person name="Stursova M."/>
            <person name="Weitz H."/>
            <person name="Taylor A."/>
            <person name="Grigoriev I.V."/>
            <person name="Nagy L.G."/>
            <person name="Martin F."/>
            <person name="Kauserud H."/>
        </authorList>
    </citation>
    <scope>NUCLEOTIDE SEQUENCE</scope>
    <source>
        <strain evidence="3">CBHHK182m</strain>
    </source>
</reference>
<protein>
    <submittedName>
        <fullName evidence="3">Quinon protein alcohol dehydrogenase-like superfamily</fullName>
    </submittedName>
</protein>
<dbReference type="Gene3D" id="2.130.10.10">
    <property type="entry name" value="YVTN repeat-like/Quinoprotein amine dehydrogenase"/>
    <property type="match status" value="2"/>
</dbReference>
<evidence type="ECO:0000313" key="4">
    <source>
        <dbReference type="Proteomes" id="UP001215598"/>
    </source>
</evidence>
<dbReference type="PANTHER" id="PTHR15622:SF2">
    <property type="entry name" value="U4_U6 SMALL NUCLEAR RIBONUCLEOPROTEIN PRP4"/>
    <property type="match status" value="1"/>
</dbReference>
<keyword evidence="1" id="KW-0833">Ubl conjugation pathway</keyword>
<dbReference type="AlphaFoldDB" id="A0AAD7ISD7"/>
<dbReference type="PROSITE" id="PS50082">
    <property type="entry name" value="WD_REPEATS_2"/>
    <property type="match status" value="2"/>
</dbReference>
<dbReference type="EMBL" id="JARKIB010000072">
    <property type="protein sequence ID" value="KAJ7748632.1"/>
    <property type="molecule type" value="Genomic_DNA"/>
</dbReference>
<proteinExistence type="predicted"/>
<keyword evidence="4" id="KW-1185">Reference proteome</keyword>
<keyword evidence="2" id="KW-0853">WD repeat</keyword>
<dbReference type="GO" id="GO:0000209">
    <property type="term" value="P:protein polyubiquitination"/>
    <property type="evidence" value="ECO:0007669"/>
    <property type="project" value="TreeGrafter"/>
</dbReference>
<dbReference type="Pfam" id="PF00400">
    <property type="entry name" value="WD40"/>
    <property type="match status" value="3"/>
</dbReference>
<dbReference type="PANTHER" id="PTHR15622">
    <property type="entry name" value="WD40 REPEAT PROTEIN"/>
    <property type="match status" value="1"/>
</dbReference>
<dbReference type="InterPro" id="IPR051983">
    <property type="entry name" value="WSB_SOCS-box_domain"/>
</dbReference>
<evidence type="ECO:0000256" key="2">
    <source>
        <dbReference type="PROSITE-ProRule" id="PRU00221"/>
    </source>
</evidence>
<comment type="caution">
    <text evidence="3">The sequence shown here is derived from an EMBL/GenBank/DDBJ whole genome shotgun (WGS) entry which is preliminary data.</text>
</comment>
<dbReference type="InterPro" id="IPR001680">
    <property type="entry name" value="WD40_rpt"/>
</dbReference>
<accession>A0AAD7ISD7</accession>
<evidence type="ECO:0000256" key="1">
    <source>
        <dbReference type="ARBA" id="ARBA00022786"/>
    </source>
</evidence>